<keyword evidence="2 6" id="KW-0812">Transmembrane</keyword>
<dbReference type="InterPro" id="IPR051068">
    <property type="entry name" value="MFS_Domain-Containing_Protein"/>
</dbReference>
<sequence length="485" mass="49572">MADNDGGATASTPGTPQEAETPAAPAPRAADPCPRSLLIGSCVAASCVGVEYGLIYPTIYPYLRELGSHPTVLAGVAAAAFSLAKTAAFVPLGALADRYGPRRPAVIAFLVAAIGNVYYFAASRPLDVVVARAIVGLGSSVTGVLLGVVGSGDGDDATMRRKRDLRLAVFNGTSLIAVLAGPGLAALFSFLPEGDHEVFDIDAYSAPGLFLAALALLCAVWACLALPATPPSRRASRQVGEAVIQRNVSVKPARDVRDALITRRGAATLTVSFVGGALIACLDTAFPVVARDDFHATTTTISLVLAAFALLGVCAMVLAMAYAKRGDGDFQIARNRKVRVVRVGLACEVIGAVTGLVAFLYVPPSHIFAREAFGLASGALIILGALAASNANIQLLAAVADMGHHPGFYAGLRSVCVCAGRSVGALSAGWLVAVSSSTYLPVFAFVVGVASLGLFVFMVAPPRLVGGSDLAEPLLDGEAATTPVV</sequence>
<feature type="transmembrane region" description="Helical" evidence="6">
    <location>
        <begin position="71"/>
        <end position="92"/>
    </location>
</feature>
<dbReference type="PROSITE" id="PS50850">
    <property type="entry name" value="MFS"/>
    <property type="match status" value="1"/>
</dbReference>
<comment type="subcellular location">
    <subcellularLocation>
        <location evidence="1">Membrane</location>
        <topology evidence="1">Multi-pass membrane protein</topology>
    </subcellularLocation>
</comment>
<dbReference type="Proteomes" id="UP000789595">
    <property type="component" value="Unassembled WGS sequence"/>
</dbReference>
<keyword evidence="9" id="KW-1185">Reference proteome</keyword>
<dbReference type="PANTHER" id="PTHR23510">
    <property type="entry name" value="INNER MEMBRANE TRANSPORT PROTEIN YAJR"/>
    <property type="match status" value="1"/>
</dbReference>
<evidence type="ECO:0000256" key="4">
    <source>
        <dbReference type="ARBA" id="ARBA00023136"/>
    </source>
</evidence>
<reference evidence="8" key="1">
    <citation type="submission" date="2021-11" db="EMBL/GenBank/DDBJ databases">
        <authorList>
            <consortium name="Genoscope - CEA"/>
            <person name="William W."/>
        </authorList>
    </citation>
    <scope>NUCLEOTIDE SEQUENCE</scope>
</reference>
<evidence type="ECO:0000256" key="5">
    <source>
        <dbReference type="SAM" id="MobiDB-lite"/>
    </source>
</evidence>
<evidence type="ECO:0000313" key="8">
    <source>
        <dbReference type="EMBL" id="CAH0369273.1"/>
    </source>
</evidence>
<dbReference type="Gene3D" id="1.20.1250.20">
    <property type="entry name" value="MFS general substrate transporter like domains"/>
    <property type="match status" value="1"/>
</dbReference>
<feature type="transmembrane region" description="Helical" evidence="6">
    <location>
        <begin position="128"/>
        <end position="149"/>
    </location>
</feature>
<feature type="transmembrane region" description="Helical" evidence="6">
    <location>
        <begin position="266"/>
        <end position="289"/>
    </location>
</feature>
<dbReference type="InterPro" id="IPR011701">
    <property type="entry name" value="MFS"/>
</dbReference>
<feature type="transmembrane region" description="Helical" evidence="6">
    <location>
        <begin position="439"/>
        <end position="460"/>
    </location>
</feature>
<evidence type="ECO:0000256" key="6">
    <source>
        <dbReference type="SAM" id="Phobius"/>
    </source>
</evidence>
<comment type="caution">
    <text evidence="8">The sequence shown here is derived from an EMBL/GenBank/DDBJ whole genome shotgun (WGS) entry which is preliminary data.</text>
</comment>
<feature type="transmembrane region" description="Helical" evidence="6">
    <location>
        <begin position="104"/>
        <end position="122"/>
    </location>
</feature>
<feature type="transmembrane region" description="Helical" evidence="6">
    <location>
        <begin position="343"/>
        <end position="362"/>
    </location>
</feature>
<keyword evidence="4 6" id="KW-0472">Membrane</keyword>
<keyword evidence="3 6" id="KW-1133">Transmembrane helix</keyword>
<proteinExistence type="predicted"/>
<organism evidence="8 9">
    <name type="scientific">Pelagomonas calceolata</name>
    <dbReference type="NCBI Taxonomy" id="35677"/>
    <lineage>
        <taxon>Eukaryota</taxon>
        <taxon>Sar</taxon>
        <taxon>Stramenopiles</taxon>
        <taxon>Ochrophyta</taxon>
        <taxon>Pelagophyceae</taxon>
        <taxon>Pelagomonadales</taxon>
        <taxon>Pelagomonadaceae</taxon>
        <taxon>Pelagomonas</taxon>
    </lineage>
</organism>
<name>A0A8J2SFZ5_9STRA</name>
<dbReference type="PANTHER" id="PTHR23510:SF16">
    <property type="entry name" value="MAJOR FACILITATOR SUPERFAMILY (MFS) PROFILE DOMAIN-CONTAINING PROTEIN"/>
    <property type="match status" value="1"/>
</dbReference>
<feature type="transmembrane region" description="Helical" evidence="6">
    <location>
        <begin position="301"/>
        <end position="322"/>
    </location>
</feature>
<accession>A0A8J2SFZ5</accession>
<dbReference type="Pfam" id="PF07690">
    <property type="entry name" value="MFS_1"/>
    <property type="match status" value="1"/>
</dbReference>
<feature type="transmembrane region" description="Helical" evidence="6">
    <location>
        <begin position="37"/>
        <end position="59"/>
    </location>
</feature>
<evidence type="ECO:0000256" key="2">
    <source>
        <dbReference type="ARBA" id="ARBA00022692"/>
    </source>
</evidence>
<gene>
    <name evidence="8" type="ORF">PECAL_2P23910</name>
</gene>
<feature type="domain" description="Major facilitator superfamily (MFS) profile" evidence="7">
    <location>
        <begin position="37"/>
        <end position="465"/>
    </location>
</feature>
<evidence type="ECO:0000259" key="7">
    <source>
        <dbReference type="PROSITE" id="PS50850"/>
    </source>
</evidence>
<evidence type="ECO:0000313" key="9">
    <source>
        <dbReference type="Proteomes" id="UP000789595"/>
    </source>
</evidence>
<feature type="transmembrane region" description="Helical" evidence="6">
    <location>
        <begin position="374"/>
        <end position="400"/>
    </location>
</feature>
<evidence type="ECO:0000256" key="3">
    <source>
        <dbReference type="ARBA" id="ARBA00022989"/>
    </source>
</evidence>
<dbReference type="EMBL" id="CAKKNE010000002">
    <property type="protein sequence ID" value="CAH0369273.1"/>
    <property type="molecule type" value="Genomic_DNA"/>
</dbReference>
<dbReference type="AlphaFoldDB" id="A0A8J2SFZ5"/>
<dbReference type="GO" id="GO:0016020">
    <property type="term" value="C:membrane"/>
    <property type="evidence" value="ECO:0007669"/>
    <property type="project" value="UniProtKB-SubCell"/>
</dbReference>
<feature type="transmembrane region" description="Helical" evidence="6">
    <location>
        <begin position="412"/>
        <end position="433"/>
    </location>
</feature>
<evidence type="ECO:0000256" key="1">
    <source>
        <dbReference type="ARBA" id="ARBA00004141"/>
    </source>
</evidence>
<feature type="transmembrane region" description="Helical" evidence="6">
    <location>
        <begin position="169"/>
        <end position="191"/>
    </location>
</feature>
<dbReference type="SUPFAM" id="SSF103473">
    <property type="entry name" value="MFS general substrate transporter"/>
    <property type="match status" value="1"/>
</dbReference>
<feature type="compositionally biased region" description="Low complexity" evidence="5">
    <location>
        <begin position="12"/>
        <end position="28"/>
    </location>
</feature>
<dbReference type="InterPro" id="IPR036259">
    <property type="entry name" value="MFS_trans_sf"/>
</dbReference>
<feature type="region of interest" description="Disordered" evidence="5">
    <location>
        <begin position="1"/>
        <end position="28"/>
    </location>
</feature>
<dbReference type="GO" id="GO:0022857">
    <property type="term" value="F:transmembrane transporter activity"/>
    <property type="evidence" value="ECO:0007669"/>
    <property type="project" value="InterPro"/>
</dbReference>
<dbReference type="InterPro" id="IPR020846">
    <property type="entry name" value="MFS_dom"/>
</dbReference>
<feature type="transmembrane region" description="Helical" evidence="6">
    <location>
        <begin position="203"/>
        <end position="228"/>
    </location>
</feature>
<protein>
    <recommendedName>
        <fullName evidence="7">Major facilitator superfamily (MFS) profile domain-containing protein</fullName>
    </recommendedName>
</protein>